<protein>
    <recommendedName>
        <fullName evidence="2">Arrestin C-terminal-like domain-containing protein</fullName>
    </recommendedName>
</protein>
<dbReference type="Gene3D" id="2.60.40.640">
    <property type="match status" value="2"/>
</dbReference>
<dbReference type="GO" id="GO:0005737">
    <property type="term" value="C:cytoplasm"/>
    <property type="evidence" value="ECO:0007669"/>
    <property type="project" value="TreeGrafter"/>
</dbReference>
<dbReference type="AlphaFoldDB" id="A0A9P1ICV1"/>
<evidence type="ECO:0000313" key="4">
    <source>
        <dbReference type="Proteomes" id="UP001152747"/>
    </source>
</evidence>
<evidence type="ECO:0000256" key="1">
    <source>
        <dbReference type="ARBA" id="ARBA00005298"/>
    </source>
</evidence>
<dbReference type="SMART" id="SM01017">
    <property type="entry name" value="Arrestin_C"/>
    <property type="match status" value="2"/>
</dbReference>
<proteinExistence type="inferred from homology"/>
<dbReference type="PANTHER" id="PTHR11188">
    <property type="entry name" value="ARRESTIN DOMAIN CONTAINING PROTEIN"/>
    <property type="match status" value="1"/>
</dbReference>
<feature type="domain" description="Arrestin C-terminal-like" evidence="2">
    <location>
        <begin position="42"/>
        <end position="178"/>
    </location>
</feature>
<dbReference type="InterPro" id="IPR014756">
    <property type="entry name" value="Ig_E-set"/>
</dbReference>
<accession>A0A9P1ICV1</accession>
<evidence type="ECO:0000313" key="3">
    <source>
        <dbReference type="EMBL" id="CAI5440892.1"/>
    </source>
</evidence>
<dbReference type="InterPro" id="IPR050357">
    <property type="entry name" value="Arrestin_domain-protein"/>
</dbReference>
<comment type="caution">
    <text evidence="3">The sequence shown here is derived from an EMBL/GenBank/DDBJ whole genome shotgun (WGS) entry which is preliminary data.</text>
</comment>
<dbReference type="PANTHER" id="PTHR11188:SF83">
    <property type="entry name" value="ARRESTIN C-TERMINAL-LIKE DOMAIN-CONTAINING PROTEIN"/>
    <property type="match status" value="1"/>
</dbReference>
<dbReference type="InterPro" id="IPR011021">
    <property type="entry name" value="Arrestin-like_N"/>
</dbReference>
<dbReference type="InterPro" id="IPR011022">
    <property type="entry name" value="Arrestin_C-like"/>
</dbReference>
<dbReference type="InterPro" id="IPR014752">
    <property type="entry name" value="Arrestin-like_C"/>
</dbReference>
<comment type="similarity">
    <text evidence="1">Belongs to the arrestin family.</text>
</comment>
<dbReference type="Pfam" id="PF02752">
    <property type="entry name" value="Arrestin_C"/>
    <property type="match status" value="1"/>
</dbReference>
<dbReference type="Pfam" id="PF00339">
    <property type="entry name" value="Arrestin_N"/>
    <property type="match status" value="1"/>
</dbReference>
<gene>
    <name evidence="3" type="ORF">CAMP_LOCUS3529</name>
</gene>
<keyword evidence="4" id="KW-1185">Reference proteome</keyword>
<evidence type="ECO:0000259" key="2">
    <source>
        <dbReference type="SMART" id="SM01017"/>
    </source>
</evidence>
<dbReference type="SUPFAM" id="SSF81296">
    <property type="entry name" value="E set domains"/>
    <property type="match status" value="2"/>
</dbReference>
<sequence>MYQEFPNNYLAVSKICNLRTSLLISVNSHDFLSELSSRFRAKMTNVLAKIKFSKSSYYPGEKVEGFVEFNFDKDENLKVNSIEVTMNGEAHAHWQEGLLNHSAIINYTKHFIKVLADSKNSGKIVANFDFCFKLPDRVPPSFEGEFCDIRYFIHVKIEGGYGDLATLEKSFTVLPISNPQPNNLKNPIIHMKTSLKQPDSGIFGWFQNDILELSGYIVKREYLSGEYVALKLVLKNYSSQFPIESLKIDMIQRIRAIAKKNVEFFYYTGESDNNQIIEKISENILKCHVESEISLSPRTETNLRIDMKVPNSVAPTITQEMCTIIQVEYFLRVTVDVSNVFGEEIGARTIHVDAPMVIGGIEIEKEVDGEEPPSYEQILNQNMEKLE</sequence>
<dbReference type="OrthoDB" id="2333384at2759"/>
<name>A0A9P1ICV1_9PELO</name>
<dbReference type="EMBL" id="CANHGI010000002">
    <property type="protein sequence ID" value="CAI5440892.1"/>
    <property type="molecule type" value="Genomic_DNA"/>
</dbReference>
<reference evidence="3" key="1">
    <citation type="submission" date="2022-11" db="EMBL/GenBank/DDBJ databases">
        <authorList>
            <person name="Kikuchi T."/>
        </authorList>
    </citation>
    <scope>NUCLEOTIDE SEQUENCE</scope>
    <source>
        <strain evidence="3">PS1010</strain>
    </source>
</reference>
<dbReference type="GO" id="GO:0015031">
    <property type="term" value="P:protein transport"/>
    <property type="evidence" value="ECO:0007669"/>
    <property type="project" value="TreeGrafter"/>
</dbReference>
<dbReference type="Proteomes" id="UP001152747">
    <property type="component" value="Unassembled WGS sequence"/>
</dbReference>
<feature type="domain" description="Arrestin C-terminal-like" evidence="2">
    <location>
        <begin position="207"/>
        <end position="363"/>
    </location>
</feature>
<organism evidence="3 4">
    <name type="scientific">Caenorhabditis angaria</name>
    <dbReference type="NCBI Taxonomy" id="860376"/>
    <lineage>
        <taxon>Eukaryota</taxon>
        <taxon>Metazoa</taxon>
        <taxon>Ecdysozoa</taxon>
        <taxon>Nematoda</taxon>
        <taxon>Chromadorea</taxon>
        <taxon>Rhabditida</taxon>
        <taxon>Rhabditina</taxon>
        <taxon>Rhabditomorpha</taxon>
        <taxon>Rhabditoidea</taxon>
        <taxon>Rhabditidae</taxon>
        <taxon>Peloderinae</taxon>
        <taxon>Caenorhabditis</taxon>
    </lineage>
</organism>